<dbReference type="PANTHER" id="PTHR42852">
    <property type="entry name" value="THIOL:DISULFIDE INTERCHANGE PROTEIN DSBE"/>
    <property type="match status" value="1"/>
</dbReference>
<dbReference type="InterPro" id="IPR000866">
    <property type="entry name" value="AhpC/TSA"/>
</dbReference>
<dbReference type="GO" id="GO:0017004">
    <property type="term" value="P:cytochrome complex assembly"/>
    <property type="evidence" value="ECO:0007669"/>
    <property type="project" value="UniProtKB-KW"/>
</dbReference>
<dbReference type="InterPro" id="IPR036249">
    <property type="entry name" value="Thioredoxin-like_sf"/>
</dbReference>
<dbReference type="PROSITE" id="PS51352">
    <property type="entry name" value="THIOREDOXIN_2"/>
    <property type="match status" value="1"/>
</dbReference>
<dbReference type="CDD" id="cd02966">
    <property type="entry name" value="TlpA_like_family"/>
    <property type="match status" value="1"/>
</dbReference>
<sequence length="364" mass="41315">MNKKTLTALAGAALLCACQPTDHKSRIDLELAEMKSDTLLVGSYLISDFDRNSLKLDTILPGQAAYTYVAETDSNVYKVFIGPTNGTNKAVVLALLPGEHIKVTGSIENWQVEGSELNAKYAPILQACYPYVEKMDSLSKIMTQDIYRNEYLPTWRQMDSLQADYVRQHPDDDLSLLILENIRGKWVDELYPTLTERVKKGPLAPIAQAFEEAFRQEKQFEENQKKIVEGAIAPDFTLNDLNGKPLALSSLRGKYVVLDFWGSWCGWCIKGIPDMKKYYEKYKGKLEILGIDCRDTEEKWKEAVEKHELPWLHVRNEEGDNDISVLYAVPGYPTKIVVDPEGKIAKVVVGEDPAFYKYLDELFK</sequence>
<feature type="domain" description="Thioredoxin" evidence="5">
    <location>
        <begin position="227"/>
        <end position="364"/>
    </location>
</feature>
<dbReference type="GO" id="GO:0030313">
    <property type="term" value="C:cell envelope"/>
    <property type="evidence" value="ECO:0007669"/>
    <property type="project" value="UniProtKB-SubCell"/>
</dbReference>
<dbReference type="GO" id="GO:0016491">
    <property type="term" value="F:oxidoreductase activity"/>
    <property type="evidence" value="ECO:0007669"/>
    <property type="project" value="InterPro"/>
</dbReference>
<reference evidence="6" key="1">
    <citation type="journal article" date="2021" name="PeerJ">
        <title>Extensive microbial diversity within the chicken gut microbiome revealed by metagenomics and culture.</title>
        <authorList>
            <person name="Gilroy R."/>
            <person name="Ravi A."/>
            <person name="Getino M."/>
            <person name="Pursley I."/>
            <person name="Horton D.L."/>
            <person name="Alikhan N.F."/>
            <person name="Baker D."/>
            <person name="Gharbi K."/>
            <person name="Hall N."/>
            <person name="Watson M."/>
            <person name="Adriaenssens E.M."/>
            <person name="Foster-Nyarko E."/>
            <person name="Jarju S."/>
            <person name="Secka A."/>
            <person name="Antonio M."/>
            <person name="Oren A."/>
            <person name="Chaudhuri R.R."/>
            <person name="La Ragione R."/>
            <person name="Hildebrand F."/>
            <person name="Pallen M.J."/>
        </authorList>
    </citation>
    <scope>NUCLEOTIDE SEQUENCE</scope>
    <source>
        <strain evidence="6">ChiHjej9B8-1298</strain>
    </source>
</reference>
<evidence type="ECO:0000259" key="5">
    <source>
        <dbReference type="PROSITE" id="PS51352"/>
    </source>
</evidence>
<gene>
    <name evidence="6" type="ORF">H9814_04005</name>
</gene>
<accession>A0A9D2E816</accession>
<evidence type="ECO:0000256" key="2">
    <source>
        <dbReference type="ARBA" id="ARBA00022748"/>
    </source>
</evidence>
<proteinExistence type="predicted"/>
<protein>
    <submittedName>
        <fullName evidence="6">TlpA family protein disulfide reductase</fullName>
    </submittedName>
</protein>
<dbReference type="SUPFAM" id="SSF52833">
    <property type="entry name" value="Thioredoxin-like"/>
    <property type="match status" value="1"/>
</dbReference>
<evidence type="ECO:0000313" key="6">
    <source>
        <dbReference type="EMBL" id="HIZ32699.1"/>
    </source>
</evidence>
<reference evidence="6" key="2">
    <citation type="submission" date="2021-04" db="EMBL/GenBank/DDBJ databases">
        <authorList>
            <person name="Gilroy R."/>
        </authorList>
    </citation>
    <scope>NUCLEOTIDE SEQUENCE</scope>
    <source>
        <strain evidence="6">ChiHjej9B8-1298</strain>
    </source>
</reference>
<evidence type="ECO:0000256" key="3">
    <source>
        <dbReference type="ARBA" id="ARBA00023157"/>
    </source>
</evidence>
<evidence type="ECO:0000313" key="7">
    <source>
        <dbReference type="Proteomes" id="UP000824028"/>
    </source>
</evidence>
<keyword evidence="2" id="KW-0201">Cytochrome c-type biogenesis</keyword>
<dbReference type="AlphaFoldDB" id="A0A9D2E816"/>
<comment type="caution">
    <text evidence="6">The sequence shown here is derived from an EMBL/GenBank/DDBJ whole genome shotgun (WGS) entry which is preliminary data.</text>
</comment>
<dbReference type="Pfam" id="PF00578">
    <property type="entry name" value="AhpC-TSA"/>
    <property type="match status" value="1"/>
</dbReference>
<dbReference type="EMBL" id="DXBX01000029">
    <property type="protein sequence ID" value="HIZ32699.1"/>
    <property type="molecule type" value="Genomic_DNA"/>
</dbReference>
<dbReference type="PANTHER" id="PTHR42852:SF6">
    <property type="entry name" value="THIOL:DISULFIDE INTERCHANGE PROTEIN DSBE"/>
    <property type="match status" value="1"/>
</dbReference>
<name>A0A9D2E816_9BACE</name>
<dbReference type="PROSITE" id="PS51257">
    <property type="entry name" value="PROKAR_LIPOPROTEIN"/>
    <property type="match status" value="1"/>
</dbReference>
<keyword evidence="4" id="KW-0676">Redox-active center</keyword>
<keyword evidence="3" id="KW-1015">Disulfide bond</keyword>
<dbReference type="InterPro" id="IPR050553">
    <property type="entry name" value="Thioredoxin_ResA/DsbE_sf"/>
</dbReference>
<comment type="subcellular location">
    <subcellularLocation>
        <location evidence="1">Cell envelope</location>
    </subcellularLocation>
</comment>
<evidence type="ECO:0000256" key="1">
    <source>
        <dbReference type="ARBA" id="ARBA00004196"/>
    </source>
</evidence>
<dbReference type="Gene3D" id="3.40.30.10">
    <property type="entry name" value="Glutaredoxin"/>
    <property type="match status" value="1"/>
</dbReference>
<dbReference type="GO" id="GO:0016209">
    <property type="term" value="F:antioxidant activity"/>
    <property type="evidence" value="ECO:0007669"/>
    <property type="project" value="InterPro"/>
</dbReference>
<evidence type="ECO:0000256" key="4">
    <source>
        <dbReference type="ARBA" id="ARBA00023284"/>
    </source>
</evidence>
<dbReference type="InterPro" id="IPR013766">
    <property type="entry name" value="Thioredoxin_domain"/>
</dbReference>
<dbReference type="Proteomes" id="UP000824028">
    <property type="component" value="Unassembled WGS sequence"/>
</dbReference>
<organism evidence="6 7">
    <name type="scientific">Candidatus Bacteroides merdigallinarum</name>
    <dbReference type="NCBI Taxonomy" id="2838473"/>
    <lineage>
        <taxon>Bacteria</taxon>
        <taxon>Pseudomonadati</taxon>
        <taxon>Bacteroidota</taxon>
        <taxon>Bacteroidia</taxon>
        <taxon>Bacteroidales</taxon>
        <taxon>Bacteroidaceae</taxon>
        <taxon>Bacteroides</taxon>
    </lineage>
</organism>